<evidence type="ECO:0000256" key="1">
    <source>
        <dbReference type="ARBA" id="ARBA00000822"/>
    </source>
</evidence>
<keyword evidence="12" id="KW-1185">Reference proteome</keyword>
<dbReference type="Proteomes" id="UP001498771">
    <property type="component" value="Unassembled WGS sequence"/>
</dbReference>
<gene>
    <name evidence="11" type="ORF">BZA70DRAFT_290226</name>
</gene>
<name>A0ABR1F323_9ASCO</name>
<accession>A0ABR1F323</accession>
<evidence type="ECO:0000313" key="12">
    <source>
        <dbReference type="Proteomes" id="UP001498771"/>
    </source>
</evidence>
<dbReference type="Pfam" id="PF00704">
    <property type="entry name" value="Glyco_hydro_18"/>
    <property type="match status" value="1"/>
</dbReference>
<dbReference type="InterPro" id="IPR001579">
    <property type="entry name" value="Glyco_hydro_18_chit_AS"/>
</dbReference>
<dbReference type="InterPro" id="IPR011583">
    <property type="entry name" value="Chitinase_II/V-like_cat"/>
</dbReference>
<dbReference type="SUPFAM" id="SSF51445">
    <property type="entry name" value="(Trans)glycosidases"/>
    <property type="match status" value="1"/>
</dbReference>
<evidence type="ECO:0000256" key="9">
    <source>
        <dbReference type="RuleBase" id="RU004453"/>
    </source>
</evidence>
<sequence>MKSVIYFCNWAIYDRNHFVPDLPAANLTHVLYAFADIDPDTGTVKLSDSWADVEKHYDGDRWDEAGSNLYGNFKKLFRLKQQNRRLKVLLSIGGWTYSPHFAPMAADPNKRAVFVSSALKLLNDLGLDGLDIDWEFPKNLGEGEQYLQILHDLRVALDQNSRDILSLTGYQPKFYLTIAAPCGAENLANLLIPQMDQYLDFWNLMAYDFAGPAWATRTGHQANIYGDPISADSAINHYVQQGVPVQKIILGMPLYGRVFGNTDGLNMPFNGHGDRGSWEAGVLDNKALSTMATMDYTAIASYSYDPISRTLITYDTPECAALKGKYIVNKGLGGAMWWESSGDRPADAEDSIVNTVINAIGGRRQLDQEAENNLFYPNSGYVNIRENRAL</sequence>
<comment type="similarity">
    <text evidence="9">Belongs to the glycosyl hydrolase 18 family.</text>
</comment>
<evidence type="ECO:0000256" key="7">
    <source>
        <dbReference type="ARBA" id="ARBA00023326"/>
    </source>
</evidence>
<dbReference type="InterPro" id="IPR017853">
    <property type="entry name" value="GH"/>
</dbReference>
<evidence type="ECO:0000259" key="10">
    <source>
        <dbReference type="PROSITE" id="PS51910"/>
    </source>
</evidence>
<proteinExistence type="inferred from homology"/>
<dbReference type="EC" id="3.2.1.14" evidence="2"/>
<dbReference type="CDD" id="cd06548">
    <property type="entry name" value="GH18_chitinase"/>
    <property type="match status" value="1"/>
</dbReference>
<dbReference type="InterPro" id="IPR029070">
    <property type="entry name" value="Chitinase_insertion_sf"/>
</dbReference>
<keyword evidence="5" id="KW-0119">Carbohydrate metabolism</keyword>
<evidence type="ECO:0000256" key="5">
    <source>
        <dbReference type="ARBA" id="ARBA00023277"/>
    </source>
</evidence>
<keyword evidence="4" id="KW-0146">Chitin degradation</keyword>
<dbReference type="PANTHER" id="PTHR11177:SF317">
    <property type="entry name" value="CHITINASE 12-RELATED"/>
    <property type="match status" value="1"/>
</dbReference>
<evidence type="ECO:0000256" key="4">
    <source>
        <dbReference type="ARBA" id="ARBA00023024"/>
    </source>
</evidence>
<dbReference type="SUPFAM" id="SSF54556">
    <property type="entry name" value="Chitinase insertion domain"/>
    <property type="match status" value="1"/>
</dbReference>
<organism evidence="11 12">
    <name type="scientific">Myxozyma melibiosi</name>
    <dbReference type="NCBI Taxonomy" id="54550"/>
    <lineage>
        <taxon>Eukaryota</taxon>
        <taxon>Fungi</taxon>
        <taxon>Dikarya</taxon>
        <taxon>Ascomycota</taxon>
        <taxon>Saccharomycotina</taxon>
        <taxon>Lipomycetes</taxon>
        <taxon>Lipomycetales</taxon>
        <taxon>Lipomycetaceae</taxon>
        <taxon>Myxozyma</taxon>
    </lineage>
</organism>
<evidence type="ECO:0000256" key="3">
    <source>
        <dbReference type="ARBA" id="ARBA00022801"/>
    </source>
</evidence>
<evidence type="ECO:0000256" key="8">
    <source>
        <dbReference type="RuleBase" id="RU000489"/>
    </source>
</evidence>
<keyword evidence="3 8" id="KW-0378">Hydrolase</keyword>
<dbReference type="InterPro" id="IPR001223">
    <property type="entry name" value="Glyco_hydro18_cat"/>
</dbReference>
<evidence type="ECO:0000256" key="2">
    <source>
        <dbReference type="ARBA" id="ARBA00012729"/>
    </source>
</evidence>
<dbReference type="SMART" id="SM00636">
    <property type="entry name" value="Glyco_18"/>
    <property type="match status" value="1"/>
</dbReference>
<reference evidence="11 12" key="1">
    <citation type="submission" date="2024-03" db="EMBL/GenBank/DDBJ databases">
        <title>Genome-scale model development and genomic sequencing of the oleaginous clade Lipomyces.</title>
        <authorList>
            <consortium name="Lawrence Berkeley National Laboratory"/>
            <person name="Czajka J.J."/>
            <person name="Han Y."/>
            <person name="Kim J."/>
            <person name="Mondo S.J."/>
            <person name="Hofstad B.A."/>
            <person name="Robles A."/>
            <person name="Haridas S."/>
            <person name="Riley R."/>
            <person name="LaButti K."/>
            <person name="Pangilinan J."/>
            <person name="Andreopoulos W."/>
            <person name="Lipzen A."/>
            <person name="Yan J."/>
            <person name="Wang M."/>
            <person name="Ng V."/>
            <person name="Grigoriev I.V."/>
            <person name="Spatafora J.W."/>
            <person name="Magnuson J.K."/>
            <person name="Baker S.E."/>
            <person name="Pomraning K.R."/>
        </authorList>
    </citation>
    <scope>NUCLEOTIDE SEQUENCE [LARGE SCALE GENOMIC DNA]</scope>
    <source>
        <strain evidence="11 12">Phaff 52-87</strain>
    </source>
</reference>
<keyword evidence="6 8" id="KW-0326">Glycosidase</keyword>
<dbReference type="PROSITE" id="PS51910">
    <property type="entry name" value="GH18_2"/>
    <property type="match status" value="1"/>
</dbReference>
<dbReference type="Gene3D" id="3.10.50.10">
    <property type="match status" value="1"/>
</dbReference>
<evidence type="ECO:0000313" key="11">
    <source>
        <dbReference type="EMBL" id="KAK7204246.1"/>
    </source>
</evidence>
<comment type="caution">
    <text evidence="11">The sequence shown here is derived from an EMBL/GenBank/DDBJ whole genome shotgun (WGS) entry which is preliminary data.</text>
</comment>
<dbReference type="InterPro" id="IPR050314">
    <property type="entry name" value="Glycosyl_Hydrlase_18"/>
</dbReference>
<keyword evidence="7" id="KW-0624">Polysaccharide degradation</keyword>
<evidence type="ECO:0000256" key="6">
    <source>
        <dbReference type="ARBA" id="ARBA00023295"/>
    </source>
</evidence>
<feature type="domain" description="GH18" evidence="10">
    <location>
        <begin position="1"/>
        <end position="363"/>
    </location>
</feature>
<dbReference type="EMBL" id="JBBJBU010000008">
    <property type="protein sequence ID" value="KAK7204246.1"/>
    <property type="molecule type" value="Genomic_DNA"/>
</dbReference>
<dbReference type="GeneID" id="90039706"/>
<comment type="catalytic activity">
    <reaction evidence="1">
        <text>Random endo-hydrolysis of N-acetyl-beta-D-glucosaminide (1-&gt;4)-beta-linkages in chitin and chitodextrins.</text>
        <dbReference type="EC" id="3.2.1.14"/>
    </reaction>
</comment>
<dbReference type="RefSeq" id="XP_064767279.1">
    <property type="nucleotide sequence ID" value="XM_064914194.1"/>
</dbReference>
<dbReference type="Gene3D" id="3.20.20.80">
    <property type="entry name" value="Glycosidases"/>
    <property type="match status" value="1"/>
</dbReference>
<protein>
    <recommendedName>
        <fullName evidence="2">chitinase</fullName>
        <ecNumber evidence="2">3.2.1.14</ecNumber>
    </recommendedName>
</protein>
<dbReference type="PANTHER" id="PTHR11177">
    <property type="entry name" value="CHITINASE"/>
    <property type="match status" value="1"/>
</dbReference>
<dbReference type="PROSITE" id="PS01095">
    <property type="entry name" value="GH18_1"/>
    <property type="match status" value="1"/>
</dbReference>